<dbReference type="AlphaFoldDB" id="A0A2X0NCV0"/>
<gene>
    <name evidence="2" type="ORF">BZ3500_MVSOF-1268-A1-R1_CHR7-1G09139</name>
</gene>
<keyword evidence="1" id="KW-1133">Transmembrane helix</keyword>
<name>A0A2X0NCV0_9BASI</name>
<evidence type="ECO:0000256" key="1">
    <source>
        <dbReference type="SAM" id="Phobius"/>
    </source>
</evidence>
<accession>A0A2X0NCV0</accession>
<dbReference type="Proteomes" id="UP000249723">
    <property type="component" value="Unassembled WGS sequence"/>
</dbReference>
<reference evidence="3" key="1">
    <citation type="submission" date="2016-10" db="EMBL/GenBank/DDBJ databases">
        <authorList>
            <person name="Jeantristanb JTB J.-T."/>
            <person name="Ricardo R."/>
        </authorList>
    </citation>
    <scope>NUCLEOTIDE SEQUENCE [LARGE SCALE GENOMIC DNA]</scope>
</reference>
<keyword evidence="1" id="KW-0812">Transmembrane</keyword>
<organism evidence="2 3">
    <name type="scientific">Microbotryum saponariae</name>
    <dbReference type="NCBI Taxonomy" id="289078"/>
    <lineage>
        <taxon>Eukaryota</taxon>
        <taxon>Fungi</taxon>
        <taxon>Dikarya</taxon>
        <taxon>Basidiomycota</taxon>
        <taxon>Pucciniomycotina</taxon>
        <taxon>Microbotryomycetes</taxon>
        <taxon>Microbotryales</taxon>
        <taxon>Microbotryaceae</taxon>
        <taxon>Microbotryum</taxon>
    </lineage>
</organism>
<evidence type="ECO:0000313" key="2">
    <source>
        <dbReference type="EMBL" id="SDA02877.1"/>
    </source>
</evidence>
<evidence type="ECO:0000313" key="3">
    <source>
        <dbReference type="Proteomes" id="UP000249723"/>
    </source>
</evidence>
<keyword evidence="1" id="KW-0472">Membrane</keyword>
<dbReference type="EMBL" id="FMWP01000127">
    <property type="protein sequence ID" value="SDA02877.1"/>
    <property type="molecule type" value="Genomic_DNA"/>
</dbReference>
<proteinExistence type="predicted"/>
<protein>
    <submittedName>
        <fullName evidence="2">BZ3500_MvSof-1268-A1-R1_Chr7-1g09139 protein</fullName>
    </submittedName>
</protein>
<sequence length="70" mass="7790">MLATYAGLPFWFEPARKSIHLGEKNGWVRAITFVAAWINENISTVVAVLMLLRALSGSQTATMRVKTWAP</sequence>
<keyword evidence="3" id="KW-1185">Reference proteome</keyword>
<feature type="transmembrane region" description="Helical" evidence="1">
    <location>
        <begin position="30"/>
        <end position="55"/>
    </location>
</feature>